<evidence type="ECO:0000256" key="7">
    <source>
        <dbReference type="HAMAP-Rule" id="MF_00675"/>
    </source>
</evidence>
<reference evidence="8 9" key="1">
    <citation type="submission" date="2021-12" db="EMBL/GenBank/DDBJ databases">
        <title>Genome sequencing of bacteria with rrn-lacking chromosome and rrn-plasmid.</title>
        <authorList>
            <person name="Anda M."/>
            <person name="Iwasaki W."/>
        </authorList>
    </citation>
    <scope>NUCLEOTIDE SEQUENCE [LARGE SCALE GENOMIC DNA]</scope>
    <source>
        <strain evidence="8 9">NBRC 15940</strain>
    </source>
</reference>
<evidence type="ECO:0000256" key="2">
    <source>
        <dbReference type="ARBA" id="ARBA00004892"/>
    </source>
</evidence>
<evidence type="ECO:0000256" key="6">
    <source>
        <dbReference type="ARBA" id="ARBA00023235"/>
    </source>
</evidence>
<dbReference type="PANTHER" id="PTHR30068:SF4">
    <property type="entry name" value="URONATE ISOMERASE"/>
    <property type="match status" value="1"/>
</dbReference>
<dbReference type="GO" id="GO:0042840">
    <property type="term" value="P:D-glucuronate catabolic process"/>
    <property type="evidence" value="ECO:0007669"/>
    <property type="project" value="TreeGrafter"/>
</dbReference>
<dbReference type="AlphaFoldDB" id="A0AAN4W084"/>
<comment type="caution">
    <text evidence="8">The sequence shown here is derived from an EMBL/GenBank/DDBJ whole genome shotgun (WGS) entry which is preliminary data.</text>
</comment>
<dbReference type="HAMAP" id="MF_00675">
    <property type="entry name" value="UxaC"/>
    <property type="match status" value="1"/>
</dbReference>
<dbReference type="EC" id="5.3.1.12" evidence="4 7"/>
<evidence type="ECO:0000256" key="5">
    <source>
        <dbReference type="ARBA" id="ARBA00020555"/>
    </source>
</evidence>
<comment type="catalytic activity">
    <reaction evidence="7">
        <text>aldehydo-D-galacturonate = keto-D-tagaturonate</text>
        <dbReference type="Rhea" id="RHEA:27702"/>
        <dbReference type="ChEBI" id="CHEBI:12952"/>
        <dbReference type="ChEBI" id="CHEBI:17886"/>
    </reaction>
</comment>
<dbReference type="Gene3D" id="3.20.20.140">
    <property type="entry name" value="Metal-dependent hydrolases"/>
    <property type="match status" value="1"/>
</dbReference>
<comment type="similarity">
    <text evidence="3 7">Belongs to the metallo-dependent hydrolases superfamily. Uronate isomerase family.</text>
</comment>
<sequence length="466" mass="54496">MANFLSKDFLLQSKTAQTLYHDTAAKMPVIDYHCHLSHKDIAENRQFNTITEAWLEGDHYKWRAMRTMGHEEAFCTGDKSDFEKFMVWAETVPFTLRNPLYHWTHLELQRYFGIHEILNKYSAEKIYRKTSDLLSKDPDFSTRGLLRQMNVEVVCTTDDPLDDLSYHRQNNQENEYTKIYPTWRPDRVINIDQKEQFVAYIRNLEKLNGFEITSFDWLLKALEERMQHFAAHQCRMSDHGVEVVHAVAYTREEVNQILLKVLQGDQLVQEEEQKYKSAIFFELGIRYHQFGWVMQLHLGALRNNSPRQLASLGPDTGFDSIGDFPQAQSLAKFLGNLEEEDQLPKTIIYNLNPADNYVMGTMIGNFQGGFAGKIQLGSGWWFLDQKEGMEWQLNALSNLGLLPLFVGMLTDSRSFLSYPRHEYFRRILCNVFGNEIEQGLLPADMDWTRKVIEKICYQNIKAYAFE</sequence>
<comment type="catalytic activity">
    <reaction evidence="1 7">
        <text>D-glucuronate = D-fructuronate</text>
        <dbReference type="Rhea" id="RHEA:13049"/>
        <dbReference type="ChEBI" id="CHEBI:58720"/>
        <dbReference type="ChEBI" id="CHEBI:59863"/>
        <dbReference type="EC" id="5.3.1.12"/>
    </reaction>
</comment>
<dbReference type="InterPro" id="IPR032466">
    <property type="entry name" value="Metal_Hydrolase"/>
</dbReference>
<dbReference type="Proteomes" id="UP001310022">
    <property type="component" value="Unassembled WGS sequence"/>
</dbReference>
<proteinExistence type="inferred from homology"/>
<dbReference type="NCBIfam" id="NF002794">
    <property type="entry name" value="PRK02925.1"/>
    <property type="match status" value="1"/>
</dbReference>
<protein>
    <recommendedName>
        <fullName evidence="5 7">Uronate isomerase</fullName>
        <ecNumber evidence="4 7">5.3.1.12</ecNumber>
    </recommendedName>
    <alternativeName>
        <fullName evidence="7">Glucuronate isomerase</fullName>
    </alternativeName>
    <alternativeName>
        <fullName evidence="7">Uronic isomerase</fullName>
    </alternativeName>
</protein>
<dbReference type="GO" id="GO:0019698">
    <property type="term" value="P:D-galacturonate catabolic process"/>
    <property type="evidence" value="ECO:0007669"/>
    <property type="project" value="TreeGrafter"/>
</dbReference>
<organism evidence="8 9">
    <name type="scientific">Persicobacter diffluens</name>
    <dbReference type="NCBI Taxonomy" id="981"/>
    <lineage>
        <taxon>Bacteria</taxon>
        <taxon>Pseudomonadati</taxon>
        <taxon>Bacteroidota</taxon>
        <taxon>Cytophagia</taxon>
        <taxon>Cytophagales</taxon>
        <taxon>Persicobacteraceae</taxon>
        <taxon>Persicobacter</taxon>
    </lineage>
</organism>
<comment type="pathway">
    <text evidence="2 7">Carbohydrate metabolism; pentose and glucuronate interconversion.</text>
</comment>
<dbReference type="Gene3D" id="1.10.2020.10">
    <property type="entry name" value="uronate isomerase, domain 2, chain A"/>
    <property type="match status" value="1"/>
</dbReference>
<name>A0AAN4W084_9BACT</name>
<keyword evidence="9" id="KW-1185">Reference proteome</keyword>
<evidence type="ECO:0000256" key="1">
    <source>
        <dbReference type="ARBA" id="ARBA00001165"/>
    </source>
</evidence>
<dbReference type="Pfam" id="PF02614">
    <property type="entry name" value="UxaC"/>
    <property type="match status" value="1"/>
</dbReference>
<dbReference type="EMBL" id="BQKE01000002">
    <property type="protein sequence ID" value="GJM62494.1"/>
    <property type="molecule type" value="Genomic_DNA"/>
</dbReference>
<gene>
    <name evidence="8" type="primary">uxaC_1</name>
    <name evidence="7" type="synonym">uxaC</name>
    <name evidence="8" type="ORF">PEDI_30460</name>
</gene>
<evidence type="ECO:0000256" key="3">
    <source>
        <dbReference type="ARBA" id="ARBA00008397"/>
    </source>
</evidence>
<accession>A0AAN4W084</accession>
<evidence type="ECO:0000313" key="8">
    <source>
        <dbReference type="EMBL" id="GJM62494.1"/>
    </source>
</evidence>
<dbReference type="GO" id="GO:0008880">
    <property type="term" value="F:glucuronate isomerase activity"/>
    <property type="evidence" value="ECO:0007669"/>
    <property type="project" value="UniProtKB-UniRule"/>
</dbReference>
<evidence type="ECO:0000256" key="4">
    <source>
        <dbReference type="ARBA" id="ARBA00012546"/>
    </source>
</evidence>
<dbReference type="InterPro" id="IPR003766">
    <property type="entry name" value="Uronate_isomerase"/>
</dbReference>
<dbReference type="RefSeq" id="WP_338237775.1">
    <property type="nucleotide sequence ID" value="NZ_BQKE01000002.1"/>
</dbReference>
<dbReference type="SUPFAM" id="SSF51556">
    <property type="entry name" value="Metallo-dependent hydrolases"/>
    <property type="match status" value="1"/>
</dbReference>
<dbReference type="PANTHER" id="PTHR30068">
    <property type="entry name" value="URONATE ISOMERASE"/>
    <property type="match status" value="1"/>
</dbReference>
<evidence type="ECO:0000313" key="9">
    <source>
        <dbReference type="Proteomes" id="UP001310022"/>
    </source>
</evidence>
<keyword evidence="6 7" id="KW-0413">Isomerase</keyword>